<sequence length="1058" mass="113204">MESRRNSHSTAGTSGLTSRSGVVLHRMDIGMLLRPKDCPAWTRKMIFRAAPKLVPRASARFNEEGFPPADSRRFTRLSHSRISSSSSSSSPYLFDPHPLDQWTPATVAAATAALPNYPMAVVNNGGIASTAHDGESAGVQRPPTPLRSQTAVRVVDLGEGFRLSLAVPSRHATAASTGHTVAIMHDASSLPREEITRRAACTATGAAATSTGQTGLGLLSGSVTVMAAVMEPPTCSCLTHGSAPVVAGREGGGGARGPEEADSGWDDGAGCDCVNALAAAKQPATGHDAGVLPASTLVTEDEDGTPMGKLGPFEAAELVGTGDATIRDRTGDLVTAAAAVETPSSEVGATAVVAADMGVGSVPTVKFDVKLMNSDQSIQTSSANSVNDSDEGLAARKALTRCLRQAVSWRQLRELLAASGPSLDELHILVAARRLRDVAPQPGRRVAREQARFRSFLSGFTELCGHFLPDMGLTSLSGVLYSLAALRWPPPASWMTYWLLVSEHRLKEFGPRELANITYALAQLGYHPGTQWLTALCNAAVTHLPTVTQTEPAAGGGDADAGNPSKDGKWDASANVPHAEKTGGGSSGDGATAAVEVRFTAHGLSQLLWGLARLGHTPQQVTMQAICTDVQRQLQHFTPSGLANALWGVTVMSYKPPYVWVADVAASSFQLMPSCSSYDLSITTWALLRLGFVPDRDWLAGFLSASFCQLPSASPEHAARILWGLAKVGLTPPTDWMRHWLSMAYVRLLEADPTSLTTMMWALAKLGIRPSRKWVELLLISAWERPLRAFSPPDLVMLLWGLAQCGSTPEEAWMEEFWSVSYKRLPVFPARHLALLVHSCVALGQAPSARWLAGHEAVTAARMDEQTAEGLSLLSYSYGMLERTPSREWFQALYAAAVRSGFDDFDAMGLERLIWGIAKMNAPADARPDAISPGWIDAFLARCTVQIYELSYCNFANVLFALALLGVKPGCMWLAAAAARGEALMDDFGQTTAAKVLWALPRLATSPGKDDGGFEEERQALTRLERLLEARMRKMVVRRLRLVQGVERQGRSTVASAG</sequence>
<dbReference type="GO" id="GO:1901259">
    <property type="term" value="P:chloroplast rRNA processing"/>
    <property type="evidence" value="ECO:0007669"/>
    <property type="project" value="TreeGrafter"/>
</dbReference>
<dbReference type="GO" id="GO:0009507">
    <property type="term" value="C:chloroplast"/>
    <property type="evidence" value="ECO:0007669"/>
    <property type="project" value="GOC"/>
</dbReference>
<dbReference type="Proteomes" id="UP000747399">
    <property type="component" value="Unassembled WGS sequence"/>
</dbReference>
<dbReference type="EMBL" id="BNCO01000014">
    <property type="protein sequence ID" value="GIL52844.1"/>
    <property type="molecule type" value="Genomic_DNA"/>
</dbReference>
<dbReference type="GO" id="GO:0044528">
    <property type="term" value="P:regulation of mitochondrial mRNA stability"/>
    <property type="evidence" value="ECO:0007669"/>
    <property type="project" value="TreeGrafter"/>
</dbReference>
<dbReference type="GO" id="GO:0000963">
    <property type="term" value="P:mitochondrial RNA processing"/>
    <property type="evidence" value="ECO:0007669"/>
    <property type="project" value="TreeGrafter"/>
</dbReference>
<dbReference type="AlphaFoldDB" id="A0A8J4F1M4"/>
<reference evidence="2" key="1">
    <citation type="journal article" date="2021" name="Proc. Natl. Acad. Sci. U.S.A.">
        <title>Three genomes in the algal genus Volvox reveal the fate of a haploid sex-determining region after a transition to homothallism.</title>
        <authorList>
            <person name="Yamamoto K."/>
            <person name="Hamaji T."/>
            <person name="Kawai-Toyooka H."/>
            <person name="Matsuzaki R."/>
            <person name="Takahashi F."/>
            <person name="Nishimura Y."/>
            <person name="Kawachi M."/>
            <person name="Noguchi H."/>
            <person name="Minakuchi Y."/>
            <person name="Umen J.G."/>
            <person name="Toyoda A."/>
            <person name="Nozaki H."/>
        </authorList>
    </citation>
    <scope>NUCLEOTIDE SEQUENCE</scope>
    <source>
        <strain evidence="2">NIES-3780</strain>
    </source>
</reference>
<protein>
    <recommendedName>
        <fullName evidence="4">Tbc2 translation factor, chloroplastic</fullName>
    </recommendedName>
</protein>
<dbReference type="GO" id="GO:0005759">
    <property type="term" value="C:mitochondrial matrix"/>
    <property type="evidence" value="ECO:0007669"/>
    <property type="project" value="TreeGrafter"/>
</dbReference>
<dbReference type="GO" id="GO:0035770">
    <property type="term" value="C:ribonucleoprotein granule"/>
    <property type="evidence" value="ECO:0007669"/>
    <property type="project" value="TreeGrafter"/>
</dbReference>
<evidence type="ECO:0000256" key="1">
    <source>
        <dbReference type="SAM" id="MobiDB-lite"/>
    </source>
</evidence>
<gene>
    <name evidence="2" type="ORF">Vafri_8611</name>
</gene>
<dbReference type="PANTHER" id="PTHR21228:SF40">
    <property type="entry name" value="LD45607P"/>
    <property type="match status" value="1"/>
</dbReference>
<evidence type="ECO:0000313" key="2">
    <source>
        <dbReference type="EMBL" id="GIL52844.1"/>
    </source>
</evidence>
<dbReference type="PANTHER" id="PTHR21228">
    <property type="entry name" value="FAST LEU-RICH DOMAIN-CONTAINING"/>
    <property type="match status" value="1"/>
</dbReference>
<proteinExistence type="predicted"/>
<comment type="caution">
    <text evidence="2">The sequence shown here is derived from an EMBL/GenBank/DDBJ whole genome shotgun (WGS) entry which is preliminary data.</text>
</comment>
<feature type="region of interest" description="Disordered" evidence="1">
    <location>
        <begin position="549"/>
        <end position="590"/>
    </location>
</feature>
<evidence type="ECO:0008006" key="4">
    <source>
        <dbReference type="Google" id="ProtNLM"/>
    </source>
</evidence>
<organism evidence="2 3">
    <name type="scientific">Volvox africanus</name>
    <dbReference type="NCBI Taxonomy" id="51714"/>
    <lineage>
        <taxon>Eukaryota</taxon>
        <taxon>Viridiplantae</taxon>
        <taxon>Chlorophyta</taxon>
        <taxon>core chlorophytes</taxon>
        <taxon>Chlorophyceae</taxon>
        <taxon>CS clade</taxon>
        <taxon>Chlamydomonadales</taxon>
        <taxon>Volvocaceae</taxon>
        <taxon>Volvox</taxon>
    </lineage>
</organism>
<name>A0A8J4F1M4_9CHLO</name>
<accession>A0A8J4F1M4</accession>
<dbReference type="InterPro" id="IPR050870">
    <property type="entry name" value="FAST_kinase"/>
</dbReference>
<keyword evidence="3" id="KW-1185">Reference proteome</keyword>
<evidence type="ECO:0000313" key="3">
    <source>
        <dbReference type="Proteomes" id="UP000747399"/>
    </source>
</evidence>
<dbReference type="GO" id="GO:0003723">
    <property type="term" value="F:RNA binding"/>
    <property type="evidence" value="ECO:0007669"/>
    <property type="project" value="TreeGrafter"/>
</dbReference>